<evidence type="ECO:0000256" key="3">
    <source>
        <dbReference type="ARBA" id="ARBA00022692"/>
    </source>
</evidence>
<protein>
    <recommendedName>
        <fullName evidence="10">Fluoride-specific ion channel FluC</fullName>
    </recommendedName>
</protein>
<feature type="binding site" evidence="10">
    <location>
        <position position="94"/>
    </location>
    <ligand>
        <name>Na(+)</name>
        <dbReference type="ChEBI" id="CHEBI:29101"/>
        <note>structural</note>
    </ligand>
</feature>
<dbReference type="AlphaFoldDB" id="A0A832H9T5"/>
<organism evidence="11">
    <name type="scientific">Oscillatoriales cyanobacterium SpSt-402</name>
    <dbReference type="NCBI Taxonomy" id="2282168"/>
    <lineage>
        <taxon>Bacteria</taxon>
        <taxon>Bacillati</taxon>
        <taxon>Cyanobacteriota</taxon>
        <taxon>Cyanophyceae</taxon>
        <taxon>Oscillatoriophycideae</taxon>
        <taxon>Oscillatoriales</taxon>
    </lineage>
</organism>
<dbReference type="InterPro" id="IPR003691">
    <property type="entry name" value="FluC"/>
</dbReference>
<evidence type="ECO:0000256" key="6">
    <source>
        <dbReference type="ARBA" id="ARBA00023303"/>
    </source>
</evidence>
<dbReference type="PANTHER" id="PTHR28259:SF1">
    <property type="entry name" value="FLUORIDE EXPORT PROTEIN 1-RELATED"/>
    <property type="match status" value="1"/>
</dbReference>
<dbReference type="GO" id="GO:0062054">
    <property type="term" value="F:fluoride channel activity"/>
    <property type="evidence" value="ECO:0007669"/>
    <property type="project" value="UniProtKB-UniRule"/>
</dbReference>
<comment type="caution">
    <text evidence="11">The sequence shown here is derived from an EMBL/GenBank/DDBJ whole genome shotgun (WGS) entry which is preliminary data.</text>
</comment>
<keyword evidence="2 10" id="KW-1003">Cell membrane</keyword>
<dbReference type="PANTHER" id="PTHR28259">
    <property type="entry name" value="FLUORIDE EXPORT PROTEIN 1-RELATED"/>
    <property type="match status" value="1"/>
</dbReference>
<keyword evidence="10" id="KW-0406">Ion transport</keyword>
<dbReference type="NCBIfam" id="TIGR00494">
    <property type="entry name" value="crcB"/>
    <property type="match status" value="1"/>
</dbReference>
<dbReference type="HAMAP" id="MF_00454">
    <property type="entry name" value="FluC"/>
    <property type="match status" value="1"/>
</dbReference>
<evidence type="ECO:0000256" key="10">
    <source>
        <dbReference type="HAMAP-Rule" id="MF_00454"/>
    </source>
</evidence>
<keyword evidence="10" id="KW-0479">Metal-binding</keyword>
<proteinExistence type="inferred from homology"/>
<dbReference type="Pfam" id="PF02537">
    <property type="entry name" value="CRCB"/>
    <property type="match status" value="1"/>
</dbReference>
<evidence type="ECO:0000256" key="4">
    <source>
        <dbReference type="ARBA" id="ARBA00022989"/>
    </source>
</evidence>
<feature type="transmembrane region" description="Helical" evidence="10">
    <location>
        <begin position="20"/>
        <end position="41"/>
    </location>
</feature>
<evidence type="ECO:0000256" key="1">
    <source>
        <dbReference type="ARBA" id="ARBA00004651"/>
    </source>
</evidence>
<accession>A0A832H9T5</accession>
<keyword evidence="10" id="KW-0915">Sodium</keyword>
<reference evidence="11" key="1">
    <citation type="journal article" date="2020" name="mSystems">
        <title>Genome- and Community-Level Interaction Insights into Carbon Utilization and Element Cycling Functions of Hydrothermarchaeota in Hydrothermal Sediment.</title>
        <authorList>
            <person name="Zhou Z."/>
            <person name="Liu Y."/>
            <person name="Xu W."/>
            <person name="Pan J."/>
            <person name="Luo Z.H."/>
            <person name="Li M."/>
        </authorList>
    </citation>
    <scope>NUCLEOTIDE SEQUENCE [LARGE SCALE GENOMIC DNA]</scope>
    <source>
        <strain evidence="11">SpSt-402</strain>
    </source>
</reference>
<feature type="binding site" evidence="10">
    <location>
        <position position="97"/>
    </location>
    <ligand>
        <name>Na(+)</name>
        <dbReference type="ChEBI" id="CHEBI:29101"/>
        <note>structural</note>
    </ligand>
</feature>
<evidence type="ECO:0000313" key="11">
    <source>
        <dbReference type="EMBL" id="HGW94975.1"/>
    </source>
</evidence>
<comment type="subcellular location">
    <subcellularLocation>
        <location evidence="1 10">Cell membrane</location>
        <topology evidence="1 10">Multi-pass membrane protein</topology>
    </subcellularLocation>
</comment>
<feature type="transmembrane region" description="Helical" evidence="10">
    <location>
        <begin position="53"/>
        <end position="74"/>
    </location>
</feature>
<evidence type="ECO:0000256" key="2">
    <source>
        <dbReference type="ARBA" id="ARBA00022475"/>
    </source>
</evidence>
<keyword evidence="4 10" id="KW-1133">Transmembrane helix</keyword>
<feature type="transmembrane region" description="Helical" evidence="10">
    <location>
        <begin position="118"/>
        <end position="140"/>
    </location>
</feature>
<comment type="activity regulation">
    <text evidence="10">Na(+) is not transported, but it plays an essential structural role and its presence is essential for fluoride channel function.</text>
</comment>
<dbReference type="EMBL" id="DSRD01000742">
    <property type="protein sequence ID" value="HGW94975.1"/>
    <property type="molecule type" value="Genomic_DNA"/>
</dbReference>
<dbReference type="GO" id="GO:0046872">
    <property type="term" value="F:metal ion binding"/>
    <property type="evidence" value="ECO:0007669"/>
    <property type="project" value="UniProtKB-KW"/>
</dbReference>
<comment type="similarity">
    <text evidence="7 10">Belongs to the fluoride channel Fluc/FEX (TC 1.A.43) family.</text>
</comment>
<sequence>MFHLFAEVNPASGLSILEANFPRAIFVALGAIPGALSRYYLTRLATQRFGASFPYGTFIINLTGSGLIGFLSTLMTKQLISTDLQALLIIGFLGAYTTFSTYALDTSNLFRTGSRKRALLYWLGSPILGFICVEVGIFFASQML</sequence>
<keyword evidence="5 10" id="KW-0472">Membrane</keyword>
<dbReference type="GO" id="GO:0140114">
    <property type="term" value="P:cellular detoxification of fluoride"/>
    <property type="evidence" value="ECO:0007669"/>
    <property type="project" value="UniProtKB-UniRule"/>
</dbReference>
<gene>
    <name evidence="10 11" type="primary">crcB</name>
    <name evidence="10" type="synonym">fluC</name>
    <name evidence="11" type="ORF">ENR47_11940</name>
</gene>
<comment type="catalytic activity">
    <reaction evidence="8">
        <text>fluoride(in) = fluoride(out)</text>
        <dbReference type="Rhea" id="RHEA:76159"/>
        <dbReference type="ChEBI" id="CHEBI:17051"/>
    </reaction>
    <physiologicalReaction direction="left-to-right" evidence="8">
        <dbReference type="Rhea" id="RHEA:76160"/>
    </physiologicalReaction>
</comment>
<feature type="transmembrane region" description="Helical" evidence="10">
    <location>
        <begin position="86"/>
        <end position="106"/>
    </location>
</feature>
<keyword evidence="6 10" id="KW-0407">Ion channel</keyword>
<evidence type="ECO:0000256" key="9">
    <source>
        <dbReference type="ARBA" id="ARBA00049940"/>
    </source>
</evidence>
<keyword evidence="3 10" id="KW-0812">Transmembrane</keyword>
<name>A0A832H9T5_9CYAN</name>
<dbReference type="GO" id="GO:0005886">
    <property type="term" value="C:plasma membrane"/>
    <property type="evidence" value="ECO:0007669"/>
    <property type="project" value="UniProtKB-SubCell"/>
</dbReference>
<evidence type="ECO:0000256" key="8">
    <source>
        <dbReference type="ARBA" id="ARBA00035585"/>
    </source>
</evidence>
<keyword evidence="10" id="KW-0813">Transport</keyword>
<evidence type="ECO:0000256" key="7">
    <source>
        <dbReference type="ARBA" id="ARBA00035120"/>
    </source>
</evidence>
<evidence type="ECO:0000256" key="5">
    <source>
        <dbReference type="ARBA" id="ARBA00023136"/>
    </source>
</evidence>
<comment type="function">
    <text evidence="9 10">Fluoride-specific ion channel. Important for reducing fluoride concentration in the cell, thus reducing its toxicity.</text>
</comment>